<evidence type="ECO:0000256" key="1">
    <source>
        <dbReference type="SAM" id="MobiDB-lite"/>
    </source>
</evidence>
<dbReference type="EMBL" id="JACEEZ010021999">
    <property type="protein sequence ID" value="KAG0712905.1"/>
    <property type="molecule type" value="Genomic_DNA"/>
</dbReference>
<keyword evidence="3" id="KW-1185">Reference proteome</keyword>
<evidence type="ECO:0000313" key="2">
    <source>
        <dbReference type="EMBL" id="KAG0712905.1"/>
    </source>
</evidence>
<dbReference type="AlphaFoldDB" id="A0A8J5CJ45"/>
<evidence type="ECO:0000313" key="3">
    <source>
        <dbReference type="Proteomes" id="UP000770661"/>
    </source>
</evidence>
<feature type="compositionally biased region" description="Low complexity" evidence="1">
    <location>
        <begin position="140"/>
        <end position="152"/>
    </location>
</feature>
<feature type="region of interest" description="Disordered" evidence="1">
    <location>
        <begin position="126"/>
        <end position="156"/>
    </location>
</feature>
<gene>
    <name evidence="2" type="ORF">GWK47_017386</name>
</gene>
<accession>A0A8J5CJ45</accession>
<protein>
    <submittedName>
        <fullName evidence="2">Uncharacterized protein</fullName>
    </submittedName>
</protein>
<reference evidence="2" key="1">
    <citation type="submission" date="2020-07" db="EMBL/GenBank/DDBJ databases">
        <title>The High-quality genome of the commercially important snow crab, Chionoecetes opilio.</title>
        <authorList>
            <person name="Jeong J.-H."/>
            <person name="Ryu S."/>
        </authorList>
    </citation>
    <scope>NUCLEOTIDE SEQUENCE</scope>
    <source>
        <strain evidence="2">MADBK_172401_WGS</strain>
        <tissue evidence="2">Digestive gland</tissue>
    </source>
</reference>
<sequence>MAIRSTWSLHDRSSTSRPIVQGHDVPPDVLSFPNWRCLLPILILWLGWCCEQGETPVLSGGRFKAPIVPSAIRIAPNLEPSRLIDVRREHAVVLLSSASFRFQGGVTGTGESIRCRLCSPAAEAKTSSADQTVRRRSGFSPPSSAPSSSLLPAPSPSCPLLGLNCA</sequence>
<dbReference type="Proteomes" id="UP000770661">
    <property type="component" value="Unassembled WGS sequence"/>
</dbReference>
<comment type="caution">
    <text evidence="2">The sequence shown here is derived from an EMBL/GenBank/DDBJ whole genome shotgun (WGS) entry which is preliminary data.</text>
</comment>
<name>A0A8J5CJ45_CHIOP</name>
<proteinExistence type="predicted"/>
<organism evidence="2 3">
    <name type="scientific">Chionoecetes opilio</name>
    <name type="common">Atlantic snow crab</name>
    <name type="synonym">Cancer opilio</name>
    <dbReference type="NCBI Taxonomy" id="41210"/>
    <lineage>
        <taxon>Eukaryota</taxon>
        <taxon>Metazoa</taxon>
        <taxon>Ecdysozoa</taxon>
        <taxon>Arthropoda</taxon>
        <taxon>Crustacea</taxon>
        <taxon>Multicrustacea</taxon>
        <taxon>Malacostraca</taxon>
        <taxon>Eumalacostraca</taxon>
        <taxon>Eucarida</taxon>
        <taxon>Decapoda</taxon>
        <taxon>Pleocyemata</taxon>
        <taxon>Brachyura</taxon>
        <taxon>Eubrachyura</taxon>
        <taxon>Majoidea</taxon>
        <taxon>Majidae</taxon>
        <taxon>Chionoecetes</taxon>
    </lineage>
</organism>